<sequence>SCSRIQTRRGIYFEESFAPVARIEAIRIFIANSTHKNMTIYQMDVKTAFLNGELKEVVYVSQPEGFVVYKLKKALYGLKQAPCTCLRGIFINQSKYASKIVKKYGLHSTDSVDTPMIKNKKLDEDLQGKPVDATLYRGMFGSLMYLTSSFWRNERVMVDMSYHHHSSVSSARHFNVSGDMLLIPSFSIKKLNLSLGKDHMRDPIIPRLKCRTIGVPRRCFISLLFSTIGDSLSGSSRKIGVFGDSFKNLEKDGLVIVPLFCIDGSIDDGAPGQLEETRENHLKPQLKKQQLLSWSNREIGGGVKYSLNKV</sequence>
<dbReference type="InterPro" id="IPR013103">
    <property type="entry name" value="RVT_2"/>
</dbReference>
<keyword evidence="3" id="KW-1185">Reference proteome</keyword>
<dbReference type="Pfam" id="PF07727">
    <property type="entry name" value="RVT_2"/>
    <property type="match status" value="1"/>
</dbReference>
<reference evidence="2" key="1">
    <citation type="journal article" date="2022" name="Int. J. Mol. Sci.">
        <title>Draft Genome of Tanacetum Coccineum: Genomic Comparison of Closely Related Tanacetum-Family Plants.</title>
        <authorList>
            <person name="Yamashiro T."/>
            <person name="Shiraishi A."/>
            <person name="Nakayama K."/>
            <person name="Satake H."/>
        </authorList>
    </citation>
    <scope>NUCLEOTIDE SEQUENCE</scope>
</reference>
<comment type="caution">
    <text evidence="2">The sequence shown here is derived from an EMBL/GenBank/DDBJ whole genome shotgun (WGS) entry which is preliminary data.</text>
</comment>
<proteinExistence type="predicted"/>
<dbReference type="EMBL" id="BQNB010014224">
    <property type="protein sequence ID" value="GJT25587.1"/>
    <property type="molecule type" value="Genomic_DNA"/>
</dbReference>
<evidence type="ECO:0000313" key="2">
    <source>
        <dbReference type="EMBL" id="GJT25587.1"/>
    </source>
</evidence>
<organism evidence="2 3">
    <name type="scientific">Tanacetum coccineum</name>
    <dbReference type="NCBI Taxonomy" id="301880"/>
    <lineage>
        <taxon>Eukaryota</taxon>
        <taxon>Viridiplantae</taxon>
        <taxon>Streptophyta</taxon>
        <taxon>Embryophyta</taxon>
        <taxon>Tracheophyta</taxon>
        <taxon>Spermatophyta</taxon>
        <taxon>Magnoliopsida</taxon>
        <taxon>eudicotyledons</taxon>
        <taxon>Gunneridae</taxon>
        <taxon>Pentapetalae</taxon>
        <taxon>asterids</taxon>
        <taxon>campanulids</taxon>
        <taxon>Asterales</taxon>
        <taxon>Asteraceae</taxon>
        <taxon>Asteroideae</taxon>
        <taxon>Anthemideae</taxon>
        <taxon>Anthemidinae</taxon>
        <taxon>Tanacetum</taxon>
    </lineage>
</organism>
<dbReference type="Proteomes" id="UP001151760">
    <property type="component" value="Unassembled WGS sequence"/>
</dbReference>
<protein>
    <submittedName>
        <fullName evidence="2">Integrase, catalytic region, zinc finger, CCHC-type containing protein</fullName>
    </submittedName>
</protein>
<evidence type="ECO:0000259" key="1">
    <source>
        <dbReference type="Pfam" id="PF07727"/>
    </source>
</evidence>
<reference evidence="2" key="2">
    <citation type="submission" date="2022-01" db="EMBL/GenBank/DDBJ databases">
        <authorList>
            <person name="Yamashiro T."/>
            <person name="Shiraishi A."/>
            <person name="Satake H."/>
            <person name="Nakayama K."/>
        </authorList>
    </citation>
    <scope>NUCLEOTIDE SEQUENCE</scope>
</reference>
<evidence type="ECO:0000313" key="3">
    <source>
        <dbReference type="Proteomes" id="UP001151760"/>
    </source>
</evidence>
<accession>A0ABQ5CH27</accession>
<feature type="domain" description="Reverse transcriptase Ty1/copia-type" evidence="1">
    <location>
        <begin position="8"/>
        <end position="84"/>
    </location>
</feature>
<feature type="non-terminal residue" evidence="2">
    <location>
        <position position="1"/>
    </location>
</feature>
<gene>
    <name evidence="2" type="ORF">Tco_0895524</name>
</gene>
<name>A0ABQ5CH27_9ASTR</name>